<sequence>MEAMAASQSFGIRSGDVPPGAACVLTRRRCARMVTLRDRETGHGPEPSTRLFVSCSGSGTSDEADDYVDELGATGLGTRDDLR</sequence>
<proteinExistence type="predicted"/>
<name>A0A6J4SF87_9ACTN</name>
<protein>
    <submittedName>
        <fullName evidence="2">Uncharacterized protein</fullName>
    </submittedName>
</protein>
<dbReference type="EMBL" id="CADCVI010000227">
    <property type="protein sequence ID" value="CAA9490267.1"/>
    <property type="molecule type" value="Genomic_DNA"/>
</dbReference>
<evidence type="ECO:0000313" key="2">
    <source>
        <dbReference type="EMBL" id="CAA9490267.1"/>
    </source>
</evidence>
<accession>A0A6J4SF87</accession>
<evidence type="ECO:0000256" key="1">
    <source>
        <dbReference type="SAM" id="MobiDB-lite"/>
    </source>
</evidence>
<dbReference type="AlphaFoldDB" id="A0A6J4SF87"/>
<feature type="region of interest" description="Disordered" evidence="1">
    <location>
        <begin position="37"/>
        <end position="83"/>
    </location>
</feature>
<organism evidence="2">
    <name type="scientific">uncultured Rubrobacteraceae bacterium</name>
    <dbReference type="NCBI Taxonomy" id="349277"/>
    <lineage>
        <taxon>Bacteria</taxon>
        <taxon>Bacillati</taxon>
        <taxon>Actinomycetota</taxon>
        <taxon>Rubrobacteria</taxon>
        <taxon>Rubrobacterales</taxon>
        <taxon>Rubrobacteraceae</taxon>
        <taxon>environmental samples</taxon>
    </lineage>
</organism>
<gene>
    <name evidence="2" type="ORF">AVDCRST_MAG25-3320</name>
</gene>
<reference evidence="2" key="1">
    <citation type="submission" date="2020-02" db="EMBL/GenBank/DDBJ databases">
        <authorList>
            <person name="Meier V. D."/>
        </authorList>
    </citation>
    <scope>NUCLEOTIDE SEQUENCE</scope>
    <source>
        <strain evidence="2">AVDCRST_MAG25</strain>
    </source>
</reference>